<protein>
    <recommendedName>
        <fullName evidence="4">Mannosyl-glycoprotein endo-beta-N-acetylglucosamidase-like domain-containing protein</fullName>
    </recommendedName>
</protein>
<evidence type="ECO:0000313" key="3">
    <source>
        <dbReference type="Proteomes" id="UP000233417"/>
    </source>
</evidence>
<evidence type="ECO:0000313" key="2">
    <source>
        <dbReference type="EMBL" id="PKN02793.1"/>
    </source>
</evidence>
<keyword evidence="1" id="KW-0472">Membrane</keyword>
<feature type="transmembrane region" description="Helical" evidence="1">
    <location>
        <begin position="24"/>
        <end position="41"/>
    </location>
</feature>
<name>A0A2N2F3R4_9BACT</name>
<evidence type="ECO:0000256" key="1">
    <source>
        <dbReference type="SAM" id="Phobius"/>
    </source>
</evidence>
<dbReference type="Gene3D" id="1.10.530.10">
    <property type="match status" value="1"/>
</dbReference>
<gene>
    <name evidence="2" type="ORF">CVU76_02065</name>
</gene>
<keyword evidence="1" id="KW-0812">Transmembrane</keyword>
<dbReference type="SUPFAM" id="SSF53955">
    <property type="entry name" value="Lysozyme-like"/>
    <property type="match status" value="1"/>
</dbReference>
<comment type="caution">
    <text evidence="2">The sequence shown here is derived from an EMBL/GenBank/DDBJ whole genome shotgun (WGS) entry which is preliminary data.</text>
</comment>
<dbReference type="InterPro" id="IPR023346">
    <property type="entry name" value="Lysozyme-like_dom_sf"/>
</dbReference>
<dbReference type="EMBL" id="PHAO01000001">
    <property type="protein sequence ID" value="PKN02793.1"/>
    <property type="molecule type" value="Genomic_DNA"/>
</dbReference>
<keyword evidence="1" id="KW-1133">Transmembrane helix</keyword>
<sequence length="244" mass="27842">MDNLSFSSITNKSSKRGLFLGKKFYPFFLLLFFFVLYMIFLSPKIEAFFSEVALGEIRASREITLNYLTPLNNSEIYTHDYKINTLSTTDLLKKVNSRTEIRTEDPRVIAMQKFLLAYNSPMYPFAKTFIEEADKYGLDWRLVASISGVESAFGNIIPRGTNNAWGWRGANPTAQGWSQFDTWGHGVAVVTRGLALGYGTHLTPFQIEGTYCPPCGQNPAHLWANGVSRYMRELDYYVDNLDRF</sequence>
<dbReference type="Proteomes" id="UP000233417">
    <property type="component" value="Unassembled WGS sequence"/>
</dbReference>
<evidence type="ECO:0008006" key="4">
    <source>
        <dbReference type="Google" id="ProtNLM"/>
    </source>
</evidence>
<reference evidence="2 3" key="1">
    <citation type="journal article" date="2017" name="ISME J.">
        <title>Potential for microbial H2 and metal transformations associated with novel bacteria and archaea in deep terrestrial subsurface sediments.</title>
        <authorList>
            <person name="Hernsdorf A.W."/>
            <person name="Amano Y."/>
            <person name="Miyakawa K."/>
            <person name="Ise K."/>
            <person name="Suzuki Y."/>
            <person name="Anantharaman K."/>
            <person name="Probst A."/>
            <person name="Burstein D."/>
            <person name="Thomas B.C."/>
            <person name="Banfield J.F."/>
        </authorList>
    </citation>
    <scope>NUCLEOTIDE SEQUENCE [LARGE SCALE GENOMIC DNA]</scope>
    <source>
        <strain evidence="2">HGW-Dojkabacteria-1</strain>
    </source>
</reference>
<proteinExistence type="predicted"/>
<accession>A0A2N2F3R4</accession>
<organism evidence="2 3">
    <name type="scientific">Candidatus Dojkabacteria bacterium HGW-Dojkabacteria-1</name>
    <dbReference type="NCBI Taxonomy" id="2013761"/>
    <lineage>
        <taxon>Bacteria</taxon>
        <taxon>Candidatus Dojkabacteria</taxon>
    </lineage>
</organism>
<dbReference type="AlphaFoldDB" id="A0A2N2F3R4"/>